<sequence>MLTLIHVEDTSTKTLKQGIFNTLRRHNLDVENIRGQGYDGASNMRGEWNGLQALICAECPYAYYVHCLAHRLQLALVAASHEVKHVHQFFEKLNFIINIATSSCKRNDELRVAQTNEIARMIAIDELETGVGLNQIGTLHRARATRWSSHYNSICSLFKMFQATCEVLDNISNEGKTASHRGDADNAYSSLTSFDFVIILHLMKDIMGITEVLCQALQLESQDISNALYLVSTTKELLQKLRETGWDAFLVHVQEFCIKHDIDIPDMSAKYIGRRGRARNEQGDFFTEKFYRVNTFCATIDYQLQELNSRFNDNAVELLALSMALDPRNRYKSFNSDDICKLVDKFYSRDFTELEKLHLKMKLQHFELDILKHPDLINLSTTSELCQGLARTGKSTIYLLIDRVIRLVLTLPVSTATTERSFSAMKIIKNRLRNRMEDQFLDDSLITYIEKEIVLSFSTDSIIDEFNNMKTRRARVK</sequence>
<dbReference type="AlphaFoldDB" id="A0AAE1JR90"/>
<dbReference type="InterPro" id="IPR008906">
    <property type="entry name" value="HATC_C_dom"/>
</dbReference>
<dbReference type="InterPro" id="IPR025398">
    <property type="entry name" value="DUF4371"/>
</dbReference>
<protein>
    <recommendedName>
        <fullName evidence="5">Zinc finger MYM-type protein 1-like</fullName>
    </recommendedName>
</protein>
<dbReference type="InterPro" id="IPR055298">
    <property type="entry name" value="AtLOH3-like"/>
</dbReference>
<dbReference type="InterPro" id="IPR012337">
    <property type="entry name" value="RNaseH-like_sf"/>
</dbReference>
<keyword evidence="4" id="KW-1185">Reference proteome</keyword>
<evidence type="ECO:0000313" key="4">
    <source>
        <dbReference type="Proteomes" id="UP001293593"/>
    </source>
</evidence>
<dbReference type="EMBL" id="JAWXYG010000004">
    <property type="protein sequence ID" value="KAK4275712.1"/>
    <property type="molecule type" value="Genomic_DNA"/>
</dbReference>
<dbReference type="SUPFAM" id="SSF53098">
    <property type="entry name" value="Ribonuclease H-like"/>
    <property type="match status" value="1"/>
</dbReference>
<gene>
    <name evidence="3" type="ORF">QN277_018750</name>
</gene>
<evidence type="ECO:0008006" key="5">
    <source>
        <dbReference type="Google" id="ProtNLM"/>
    </source>
</evidence>
<dbReference type="GO" id="GO:0046983">
    <property type="term" value="F:protein dimerization activity"/>
    <property type="evidence" value="ECO:0007669"/>
    <property type="project" value="InterPro"/>
</dbReference>
<comment type="caution">
    <text evidence="3">The sequence shown here is derived from an EMBL/GenBank/DDBJ whole genome shotgun (WGS) entry which is preliminary data.</text>
</comment>
<evidence type="ECO:0000259" key="2">
    <source>
        <dbReference type="Pfam" id="PF14291"/>
    </source>
</evidence>
<feature type="domain" description="HAT C-terminal dimerisation" evidence="1">
    <location>
        <begin position="394"/>
        <end position="452"/>
    </location>
</feature>
<organism evidence="3 4">
    <name type="scientific">Acacia crassicarpa</name>
    <name type="common">northern wattle</name>
    <dbReference type="NCBI Taxonomy" id="499986"/>
    <lineage>
        <taxon>Eukaryota</taxon>
        <taxon>Viridiplantae</taxon>
        <taxon>Streptophyta</taxon>
        <taxon>Embryophyta</taxon>
        <taxon>Tracheophyta</taxon>
        <taxon>Spermatophyta</taxon>
        <taxon>Magnoliopsida</taxon>
        <taxon>eudicotyledons</taxon>
        <taxon>Gunneridae</taxon>
        <taxon>Pentapetalae</taxon>
        <taxon>rosids</taxon>
        <taxon>fabids</taxon>
        <taxon>Fabales</taxon>
        <taxon>Fabaceae</taxon>
        <taxon>Caesalpinioideae</taxon>
        <taxon>mimosoid clade</taxon>
        <taxon>Acacieae</taxon>
        <taxon>Acacia</taxon>
    </lineage>
</organism>
<evidence type="ECO:0000259" key="1">
    <source>
        <dbReference type="Pfam" id="PF05699"/>
    </source>
</evidence>
<dbReference type="PANTHER" id="PTHR11697:SF231">
    <property type="entry name" value="TTF-TYPE DOMAIN-CONTAINING PROTEIN"/>
    <property type="match status" value="1"/>
</dbReference>
<name>A0AAE1JR90_9FABA</name>
<accession>A0AAE1JR90</accession>
<dbReference type="Pfam" id="PF14291">
    <property type="entry name" value="DUF4371"/>
    <property type="match status" value="1"/>
</dbReference>
<reference evidence="3" key="1">
    <citation type="submission" date="2023-10" db="EMBL/GenBank/DDBJ databases">
        <title>Chromosome-level genome of the transformable northern wattle, Acacia crassicarpa.</title>
        <authorList>
            <person name="Massaro I."/>
            <person name="Sinha N.R."/>
            <person name="Poethig S."/>
            <person name="Leichty A.R."/>
        </authorList>
    </citation>
    <scope>NUCLEOTIDE SEQUENCE</scope>
    <source>
        <strain evidence="3">Acra3RX</strain>
        <tissue evidence="3">Leaf</tissue>
    </source>
</reference>
<proteinExistence type="predicted"/>
<evidence type="ECO:0000313" key="3">
    <source>
        <dbReference type="EMBL" id="KAK4275712.1"/>
    </source>
</evidence>
<dbReference type="PANTHER" id="PTHR11697">
    <property type="entry name" value="GENERAL TRANSCRIPTION FACTOR 2-RELATED ZINC FINGER PROTEIN"/>
    <property type="match status" value="1"/>
</dbReference>
<dbReference type="Proteomes" id="UP001293593">
    <property type="component" value="Unassembled WGS sequence"/>
</dbReference>
<dbReference type="Pfam" id="PF05699">
    <property type="entry name" value="Dimer_Tnp_hAT"/>
    <property type="match status" value="1"/>
</dbReference>
<feature type="domain" description="DUF4371" evidence="2">
    <location>
        <begin position="3"/>
        <end position="50"/>
    </location>
</feature>